<proteinExistence type="inferred from homology"/>
<dbReference type="Pfam" id="PF00012">
    <property type="entry name" value="HSP70"/>
    <property type="match status" value="2"/>
</dbReference>
<dbReference type="GO" id="GO:0140662">
    <property type="term" value="F:ATP-dependent protein folding chaperone"/>
    <property type="evidence" value="ECO:0007669"/>
    <property type="project" value="InterPro"/>
</dbReference>
<dbReference type="Gene3D" id="1.20.1270.10">
    <property type="match status" value="1"/>
</dbReference>
<dbReference type="FunFam" id="1.20.1270.10:FF:000002">
    <property type="entry name" value="Heat shock 70 kDa protein 4"/>
    <property type="match status" value="1"/>
</dbReference>
<evidence type="ECO:0000259" key="9">
    <source>
        <dbReference type="Pfam" id="PF14244"/>
    </source>
</evidence>
<comment type="caution">
    <text evidence="10">The sequence shown here is derived from an EMBL/GenBank/DDBJ whole genome shotgun (WGS) entry which is preliminary data.</text>
</comment>
<keyword evidence="5" id="KW-0067">ATP-binding</keyword>
<dbReference type="GO" id="GO:0034663">
    <property type="term" value="C:endoplasmic reticulum chaperone complex"/>
    <property type="evidence" value="ECO:0007669"/>
    <property type="project" value="TreeGrafter"/>
</dbReference>
<dbReference type="Gene3D" id="3.30.30.30">
    <property type="match status" value="1"/>
</dbReference>
<keyword evidence="10" id="KW-0346">Stress response</keyword>
<keyword evidence="3" id="KW-0547">Nucleotide-binding</keyword>
<name>A0A835CAZ8_9FABA</name>
<evidence type="ECO:0000313" key="11">
    <source>
        <dbReference type="Proteomes" id="UP000634136"/>
    </source>
</evidence>
<dbReference type="OrthoDB" id="10262720at2759"/>
<dbReference type="CDD" id="cd10230">
    <property type="entry name" value="ASKHA_NBD_HSP70_HYOU1"/>
    <property type="match status" value="1"/>
</dbReference>
<feature type="region of interest" description="Disordered" evidence="8">
    <location>
        <begin position="1231"/>
        <end position="1305"/>
    </location>
</feature>
<evidence type="ECO:0000256" key="3">
    <source>
        <dbReference type="ARBA" id="ARBA00022741"/>
    </source>
</evidence>
<dbReference type="PANTHER" id="PTHR45639:SF3">
    <property type="entry name" value="HYPOXIA UP-REGULATED PROTEIN 1"/>
    <property type="match status" value="1"/>
</dbReference>
<dbReference type="InterPro" id="IPR029048">
    <property type="entry name" value="HSP70_C_sf"/>
</dbReference>
<dbReference type="PRINTS" id="PR00301">
    <property type="entry name" value="HEATSHOCK70"/>
</dbReference>
<feature type="domain" description="Retrotransposon Copia-like N-terminal" evidence="9">
    <location>
        <begin position="26"/>
        <end position="68"/>
    </location>
</feature>
<evidence type="ECO:0000256" key="7">
    <source>
        <dbReference type="ARBA" id="ARBA00061090"/>
    </source>
</evidence>
<feature type="compositionally biased region" description="Basic and acidic residues" evidence="8">
    <location>
        <begin position="1280"/>
        <end position="1305"/>
    </location>
</feature>
<feature type="compositionally biased region" description="Polar residues" evidence="8">
    <location>
        <begin position="966"/>
        <end position="980"/>
    </location>
</feature>
<dbReference type="GO" id="GO:0030968">
    <property type="term" value="P:endoplasmic reticulum unfolded protein response"/>
    <property type="evidence" value="ECO:0007669"/>
    <property type="project" value="TreeGrafter"/>
</dbReference>
<organism evidence="10 11">
    <name type="scientific">Senna tora</name>
    <dbReference type="NCBI Taxonomy" id="362788"/>
    <lineage>
        <taxon>Eukaryota</taxon>
        <taxon>Viridiplantae</taxon>
        <taxon>Streptophyta</taxon>
        <taxon>Embryophyta</taxon>
        <taxon>Tracheophyta</taxon>
        <taxon>Spermatophyta</taxon>
        <taxon>Magnoliopsida</taxon>
        <taxon>eudicotyledons</taxon>
        <taxon>Gunneridae</taxon>
        <taxon>Pentapetalae</taxon>
        <taxon>rosids</taxon>
        <taxon>fabids</taxon>
        <taxon>Fabales</taxon>
        <taxon>Fabaceae</taxon>
        <taxon>Caesalpinioideae</taxon>
        <taxon>Cassia clade</taxon>
        <taxon>Senna</taxon>
    </lineage>
</organism>
<dbReference type="EMBL" id="JAAIUW010000005">
    <property type="protein sequence ID" value="KAF7833657.1"/>
    <property type="molecule type" value="Genomic_DNA"/>
</dbReference>
<dbReference type="InterPro" id="IPR013126">
    <property type="entry name" value="Hsp_70_fam"/>
</dbReference>
<keyword evidence="11" id="KW-1185">Reference proteome</keyword>
<evidence type="ECO:0000256" key="4">
    <source>
        <dbReference type="ARBA" id="ARBA00022824"/>
    </source>
</evidence>
<dbReference type="Gene3D" id="3.30.420.40">
    <property type="match status" value="2"/>
</dbReference>
<dbReference type="InterPro" id="IPR029047">
    <property type="entry name" value="HSP70_peptide-bd_sf"/>
</dbReference>
<dbReference type="Proteomes" id="UP000634136">
    <property type="component" value="Unassembled WGS sequence"/>
</dbReference>
<dbReference type="Pfam" id="PF14244">
    <property type="entry name" value="Retrotran_gag_3"/>
    <property type="match status" value="1"/>
</dbReference>
<dbReference type="PROSITE" id="PS01036">
    <property type="entry name" value="HSP70_3"/>
    <property type="match status" value="1"/>
</dbReference>
<comment type="subcellular location">
    <subcellularLocation>
        <location evidence="1">Endoplasmic reticulum lumen</location>
    </subcellularLocation>
</comment>
<evidence type="ECO:0000256" key="2">
    <source>
        <dbReference type="ARBA" id="ARBA00022729"/>
    </source>
</evidence>
<dbReference type="Gene3D" id="3.90.640.10">
    <property type="entry name" value="Actin, Chain A, domain 4"/>
    <property type="match status" value="1"/>
</dbReference>
<evidence type="ECO:0000256" key="6">
    <source>
        <dbReference type="ARBA" id="ARBA00023186"/>
    </source>
</evidence>
<dbReference type="SUPFAM" id="SSF53067">
    <property type="entry name" value="Actin-like ATPase domain"/>
    <property type="match status" value="2"/>
</dbReference>
<reference evidence="10" key="1">
    <citation type="submission" date="2020-09" db="EMBL/GenBank/DDBJ databases">
        <title>Genome-Enabled Discovery of Anthraquinone Biosynthesis in Senna tora.</title>
        <authorList>
            <person name="Kang S.-H."/>
            <person name="Pandey R.P."/>
            <person name="Lee C.-M."/>
            <person name="Sim J.-S."/>
            <person name="Jeong J.-T."/>
            <person name="Choi B.-S."/>
            <person name="Jung M."/>
            <person name="Ginzburg D."/>
            <person name="Zhao K."/>
            <person name="Won S.Y."/>
            <person name="Oh T.-J."/>
            <person name="Yu Y."/>
            <person name="Kim N.-H."/>
            <person name="Lee O.R."/>
            <person name="Lee T.-H."/>
            <person name="Bashyal P."/>
            <person name="Kim T.-S."/>
            <person name="Lee W.-H."/>
            <person name="Kawkins C."/>
            <person name="Kim C.-K."/>
            <person name="Kim J.S."/>
            <person name="Ahn B.O."/>
            <person name="Rhee S.Y."/>
            <person name="Sohng J.K."/>
        </authorList>
    </citation>
    <scope>NUCLEOTIDE SEQUENCE</scope>
    <source>
        <tissue evidence="10">Leaf</tissue>
    </source>
</reference>
<accession>A0A835CAZ8</accession>
<dbReference type="GO" id="GO:0005788">
    <property type="term" value="C:endoplasmic reticulum lumen"/>
    <property type="evidence" value="ECO:0007669"/>
    <property type="project" value="UniProtKB-SubCell"/>
</dbReference>
<dbReference type="Gene3D" id="2.60.34.10">
    <property type="entry name" value="Substrate Binding Domain Of DNAk, Chain A, domain 1"/>
    <property type="match status" value="1"/>
</dbReference>
<keyword evidence="2" id="KW-0732">Signal</keyword>
<protein>
    <submittedName>
        <fullName evidence="10">Heat shock 70 kDa protein 17</fullName>
    </submittedName>
</protein>
<evidence type="ECO:0000256" key="5">
    <source>
        <dbReference type="ARBA" id="ARBA00022840"/>
    </source>
</evidence>
<dbReference type="FunFam" id="3.90.640.10:FF:000004">
    <property type="entry name" value="Heat shock 70 kDa protein 4"/>
    <property type="match status" value="1"/>
</dbReference>
<dbReference type="InterPro" id="IPR018181">
    <property type="entry name" value="Heat_shock_70_CS"/>
</dbReference>
<evidence type="ECO:0000256" key="8">
    <source>
        <dbReference type="SAM" id="MobiDB-lite"/>
    </source>
</evidence>
<evidence type="ECO:0000313" key="10">
    <source>
        <dbReference type="EMBL" id="KAF7833657.1"/>
    </source>
</evidence>
<feature type="region of interest" description="Disordered" evidence="8">
    <location>
        <begin position="966"/>
        <end position="996"/>
    </location>
</feature>
<dbReference type="GO" id="GO:0005524">
    <property type="term" value="F:ATP binding"/>
    <property type="evidence" value="ECO:0007669"/>
    <property type="project" value="UniProtKB-KW"/>
</dbReference>
<feature type="compositionally biased region" description="Low complexity" evidence="8">
    <location>
        <begin position="1257"/>
        <end position="1267"/>
    </location>
</feature>
<dbReference type="SUPFAM" id="SSF100934">
    <property type="entry name" value="Heat shock protein 70kD (HSP70), C-terminal subdomain"/>
    <property type="match status" value="1"/>
</dbReference>
<dbReference type="InterPro" id="IPR029472">
    <property type="entry name" value="Copia-like_N"/>
</dbReference>
<feature type="compositionally biased region" description="Polar residues" evidence="8">
    <location>
        <begin position="1269"/>
        <end position="1279"/>
    </location>
</feature>
<dbReference type="InterPro" id="IPR043129">
    <property type="entry name" value="ATPase_NBD"/>
</dbReference>
<comment type="similarity">
    <text evidence="7">Belongs to the heat shock protein 70 (TC 1.A.33) family. HSP110/SSE subfamily.</text>
</comment>
<evidence type="ECO:0000256" key="1">
    <source>
        <dbReference type="ARBA" id="ARBA00004319"/>
    </source>
</evidence>
<dbReference type="PANTHER" id="PTHR45639">
    <property type="entry name" value="HSC70CB, ISOFORM G-RELATED"/>
    <property type="match status" value="1"/>
</dbReference>
<sequence>MGTNSDSAKDTLPQRKTISPYDLPSLDNPGLAITQVQLRGENYDEWAQAVKTALRARKKFGFVDGKIAQLAEDSSDFEDWWTINFLLVSWIRNSIEPSLRSTISKKDVAKDLWNEIRDRFSVTDGTRIQQLRSALTECKQRGLTIVDYYGRLTKLWDELSNYDPIPTCKCGKCTCDLSTMLNKKREDERVHTFLLGLDDTLYGTVRSSILTQDPLPNLHKVYSILVQEERVKTIARAKEDRVEVMAFATRTRSDGRDKTLVCSHCNKNGHEAENCFALIGYPEWWGDRARHDGKATATSLDPNIIHDASHMIEDTSTIMGRGCRRKETSVRLRDFVTHTIKTMSPSLPLPLAPQRSSAAKTAIAEFFLFCFAQTKLEAYEIRSHSVMASFLMKLGIILSVLLLLFSPSQSAVFSVDLGSDWLKVAVVNLKPGQSPISIAINEMSKRKSPALVSFHSGDRLLGEEAAGLVARYPQNVYSQIRDLIGKPYSFAKKFLDSLYLPFEIKEDSRGSVSFKVDDNGTEYSAEELVAMVLTYAVNLAEFHSKVPIKDAVITVPPYFGQAERNGLLQAAQLAGINVLSLINEHSGAALQYGIDKNFSNESRHVIFYDMGSSSTYAALVYFSAYTSKEYGKTVSVNQFQDYVYVFILNPAAFLLVKDVQWNPELGGQDMELRLVEYFANEFNKQVGDGFDVRKFPKAMAKLKKQVKRTKEILSANTAAPISVESLHGDMDFRSTITREKFEELCQDIWEKSVLPVKEVLENSGFTADQIYAVELLGGATRVPKLQAKLQEFLGRKELDRHLDSDEAIVLGAALHAANLSDGIKLNRKLGMVDGSMYGFVVELNGPDLSKDESTRQLLVPRLKKVPSKMFRSIVHNKDFEVSLAYESEKLLPPGVTSPEVAQYQISGLTNASEKYSSRNLSSPIKANLHFSLSRSGILSLDRADAVIEISEWVEVPKKNLTIENSTSDSLNLSMETGGRNSSEESNENLHTDEGISKTLNVSTDEQATADTVTEKKLKKRTFRVPLKIVPRMVGSGMSLSKEFLAEGKGRLEALDKKDAERRRTAELKNNLEGYIYSTKDKIETSEDCAKVSTSEERLSFVEKLDQVQDWLYTDGEDANATEFQERLDMLKAVGDPIFFRLKELTARPMAVDHARKYLKELPQIVEGWKTNKSWLPKEQIDEVVKDAEKLKNWLDEKESEQKKTSEFSKPAFTSDEVYLKVLDLQSKVANINRIPKPKPKIQKPTKNETDGSKQNTDDTNSTSTDSSPESDQPADNNSEGSKDETVDEQGHDEKLSSDLFIERPP</sequence>
<keyword evidence="4" id="KW-0256">Endoplasmic reticulum</keyword>
<keyword evidence="6" id="KW-0143">Chaperone</keyword>
<gene>
    <name evidence="10" type="ORF">G2W53_015990</name>
</gene>